<evidence type="ECO:0000313" key="2">
    <source>
        <dbReference type="Proteomes" id="UP001258017"/>
    </source>
</evidence>
<keyword evidence="2" id="KW-1185">Reference proteome</keyword>
<feature type="non-terminal residue" evidence="1">
    <location>
        <position position="81"/>
    </location>
</feature>
<gene>
    <name evidence="1" type="ORF">KPH14_012971</name>
</gene>
<dbReference type="AlphaFoldDB" id="A0AAD9R8C0"/>
<dbReference type="Proteomes" id="UP001258017">
    <property type="component" value="Unassembled WGS sequence"/>
</dbReference>
<evidence type="ECO:0000313" key="1">
    <source>
        <dbReference type="EMBL" id="KAK2574720.1"/>
    </source>
</evidence>
<sequence>QKGVARRSSSRINKGVPPLRYGEVANKTVASEADEPRNIDEALNGQFKHEWRKAIENELLAMNKNQTWELTDLPKGKTAIG</sequence>
<organism evidence="1 2">
    <name type="scientific">Odynerus spinipes</name>
    <dbReference type="NCBI Taxonomy" id="1348599"/>
    <lineage>
        <taxon>Eukaryota</taxon>
        <taxon>Metazoa</taxon>
        <taxon>Ecdysozoa</taxon>
        <taxon>Arthropoda</taxon>
        <taxon>Hexapoda</taxon>
        <taxon>Insecta</taxon>
        <taxon>Pterygota</taxon>
        <taxon>Neoptera</taxon>
        <taxon>Endopterygota</taxon>
        <taxon>Hymenoptera</taxon>
        <taxon>Apocrita</taxon>
        <taxon>Aculeata</taxon>
        <taxon>Vespoidea</taxon>
        <taxon>Vespidae</taxon>
        <taxon>Eumeninae</taxon>
        <taxon>Odynerus</taxon>
    </lineage>
</organism>
<accession>A0AAD9R8C0</accession>
<name>A0AAD9R8C0_9HYME</name>
<feature type="non-terminal residue" evidence="1">
    <location>
        <position position="1"/>
    </location>
</feature>
<comment type="caution">
    <text evidence="1">The sequence shown here is derived from an EMBL/GenBank/DDBJ whole genome shotgun (WGS) entry which is preliminary data.</text>
</comment>
<reference evidence="1" key="1">
    <citation type="submission" date="2021-08" db="EMBL/GenBank/DDBJ databases">
        <authorList>
            <person name="Misof B."/>
            <person name="Oliver O."/>
            <person name="Podsiadlowski L."/>
            <person name="Donath A."/>
            <person name="Peters R."/>
            <person name="Mayer C."/>
            <person name="Rust J."/>
            <person name="Gunkel S."/>
            <person name="Lesny P."/>
            <person name="Martin S."/>
            <person name="Oeyen J.P."/>
            <person name="Petersen M."/>
            <person name="Panagiotis P."/>
            <person name="Wilbrandt J."/>
            <person name="Tanja T."/>
        </authorList>
    </citation>
    <scope>NUCLEOTIDE SEQUENCE</scope>
    <source>
        <strain evidence="1">GBR_01_08_01A</strain>
        <tissue evidence="1">Thorax + abdomen</tissue>
    </source>
</reference>
<reference evidence="1" key="2">
    <citation type="journal article" date="2023" name="Commun. Biol.">
        <title>Intrasexual cuticular hydrocarbon dimorphism in a wasp sheds light on hydrocarbon biosynthesis genes in Hymenoptera.</title>
        <authorList>
            <person name="Moris V.C."/>
            <person name="Podsiadlowski L."/>
            <person name="Martin S."/>
            <person name="Oeyen J.P."/>
            <person name="Donath A."/>
            <person name="Petersen M."/>
            <person name="Wilbrandt J."/>
            <person name="Misof B."/>
            <person name="Liedtke D."/>
            <person name="Thamm M."/>
            <person name="Scheiner R."/>
            <person name="Schmitt T."/>
            <person name="Niehuis O."/>
        </authorList>
    </citation>
    <scope>NUCLEOTIDE SEQUENCE</scope>
    <source>
        <strain evidence="1">GBR_01_08_01A</strain>
    </source>
</reference>
<protein>
    <submittedName>
        <fullName evidence="1">Uncharacterized protein</fullName>
    </submittedName>
</protein>
<proteinExistence type="predicted"/>
<dbReference type="EMBL" id="JAIFRP010005158">
    <property type="protein sequence ID" value="KAK2574720.1"/>
    <property type="molecule type" value="Genomic_DNA"/>
</dbReference>